<organism evidence="2 3">
    <name type="scientific">Stakelama tenebrarum</name>
    <dbReference type="NCBI Taxonomy" id="2711215"/>
    <lineage>
        <taxon>Bacteria</taxon>
        <taxon>Pseudomonadati</taxon>
        <taxon>Pseudomonadota</taxon>
        <taxon>Alphaproteobacteria</taxon>
        <taxon>Sphingomonadales</taxon>
        <taxon>Sphingomonadaceae</taxon>
        <taxon>Stakelama</taxon>
    </lineage>
</organism>
<dbReference type="RefSeq" id="WP_165326632.1">
    <property type="nucleotide sequence ID" value="NZ_CP049109.1"/>
</dbReference>
<protein>
    <recommendedName>
        <fullName evidence="4">Lipoprotein</fullName>
    </recommendedName>
</protein>
<evidence type="ECO:0008006" key="4">
    <source>
        <dbReference type="Google" id="ProtNLM"/>
    </source>
</evidence>
<gene>
    <name evidence="2" type="ORF">G5C33_07400</name>
</gene>
<keyword evidence="1" id="KW-0732">Signal</keyword>
<sequence length="106" mass="11322">MAMSDRPVCIALIAALALLASGCGDAKTREFEALCRESGQTVKACSCRGEMFAKLSDKSQEAVLEFTDRMVNYPGSLTVAYTKKLESQFSPDDARLFAQAGLTCGG</sequence>
<dbReference type="PROSITE" id="PS51257">
    <property type="entry name" value="PROKAR_LIPOPROTEIN"/>
    <property type="match status" value="1"/>
</dbReference>
<dbReference type="Proteomes" id="UP000501568">
    <property type="component" value="Chromosome"/>
</dbReference>
<feature type="chain" id="PRO_5026258954" description="Lipoprotein" evidence="1">
    <location>
        <begin position="27"/>
        <end position="106"/>
    </location>
</feature>
<name>A0A6G6Y3X7_9SPHN</name>
<accession>A0A6G6Y3X7</accession>
<keyword evidence="3" id="KW-1185">Reference proteome</keyword>
<evidence type="ECO:0000313" key="3">
    <source>
        <dbReference type="Proteomes" id="UP000501568"/>
    </source>
</evidence>
<dbReference type="KEGG" id="spzr:G5C33_07400"/>
<feature type="signal peptide" evidence="1">
    <location>
        <begin position="1"/>
        <end position="26"/>
    </location>
</feature>
<reference evidence="2 3" key="1">
    <citation type="submission" date="2020-02" db="EMBL/GenBank/DDBJ databases">
        <authorList>
            <person name="Zheng R.K."/>
            <person name="Sun C.M."/>
        </authorList>
    </citation>
    <scope>NUCLEOTIDE SEQUENCE [LARGE SCALE GENOMIC DNA]</scope>
    <source>
        <strain evidence="3">zrk23</strain>
    </source>
</reference>
<dbReference type="AlphaFoldDB" id="A0A6G6Y3X7"/>
<dbReference type="EMBL" id="CP049109">
    <property type="protein sequence ID" value="QIG79632.1"/>
    <property type="molecule type" value="Genomic_DNA"/>
</dbReference>
<proteinExistence type="predicted"/>
<evidence type="ECO:0000256" key="1">
    <source>
        <dbReference type="SAM" id="SignalP"/>
    </source>
</evidence>
<evidence type="ECO:0000313" key="2">
    <source>
        <dbReference type="EMBL" id="QIG79632.1"/>
    </source>
</evidence>